<dbReference type="Pfam" id="PF03372">
    <property type="entry name" value="Exo_endo_phos"/>
    <property type="match status" value="1"/>
</dbReference>
<dbReference type="SUPFAM" id="SSF56219">
    <property type="entry name" value="DNase I-like"/>
    <property type="match status" value="1"/>
</dbReference>
<sequence>MRHIYSTKKYFFVIAISFLCTLVANSQIIITGVFDGPLPGGLPKGVELYVTENVPDLSIYSIGSANNGGGTDGEEFTFPTVAANSGDFIYVASEATAFLNFFGFSPDYTNSAANINGDDAVELFKSGAVIDVFGDINVDGSGQPWEYLDGWAYRNNTTGPDGITFVLANWSFSGTNALDGETSNTGATIPFPIGSYGGGGTGDTEAPSTPTNLTVSNTTTTSTDLSWSASTDNVGVSGYQIFSGATLVASSTGTTFTVINLTPNTGYTFSVRAVDAAGNVSLASNSANVTTLVDVTPPATSDLIISGVIDGPLSGGVPKAIEFFAVNDIADLSIYGFGSANNGGGTDGQEFTFSGSASAGDFIYVASEETGFTNFFGFAPNFTNSTAGINGDDAIELFLNGTVVDVFGDINTDGSGQPWEYLDGWAYRNDDTGADGSTFVIGNWTFSGPNALDGAMTNNTATTPFPLKAYGPDLVITGVIDGPLSGGVPKAIEFYAKQDIADLSAYGFGSANNGGGTDGQEFAFSGSANKGDYIYVASEAVGFNSFFGLAPNFTSGAANVNGDDAVELFFNGDVIDVFGDINTDGSGQPWEYLDGWAYRNDNTGGDGSTFIIGNWTFSGPNALDGTTVNTTFPIGTYGTGTGGGSQPSELISILAARGADQLGKQVKVTGVLTVSDEFSGSAYLQDATGAIAIFDELVHGDGVFNIGDSITVTGTRNVFRDQVQISPVTEVVNNGIPNQPIQPLVITLNELPNHPAELVKILNPAFPKPGDILFGGSNYILTDLSGTGELRIDNNVEAIVGLGQPETCGEVIGVVGKYFALFQLLPRMATDMSCAGPYMPPVAPINIPKEQTLDVVTWNIEWFGDESNSPAAGNPMSDAIQKDSVKTVINALKADVLAVQEIADDALFAQMVSEIPGYDYILSPAVSRPNDPGVKQKVGFIYNTATVNVTNTKVLLESIHPLYNGGDDSALVNYPSTTDRFYASGRLPFLMTADVTIDGNTEPYNFVALHARANSGSDAQGRYDMRKYDVEVLKDSLDTHYAAANIVLLGDYNDDVDVTVADVSTTLSSYDDYVTDTTNYNIVTSALSAAGFRSFVSRENMIDHIAISNELNDNYINQSERVHYEFYDNDYTRTASDHFPVSARLQLIPLSVNAMTQTDVSCFGATDGTATISVSGGIAPYSYEWDGSIGSSSTMSGLNSGNHTVKITDVLGNAITKAFTILESPALELTSTGNKTVYLGYSLKACTLLEVTGVTGGVAPYTYEWSAGETQESIEVCPEETTRYSVTVMDANGCTQTSTIEVAVTDVVCKPKTNPNNNWWGQRHANKVQVCFKGRSLCISQYAVKTLLATGAYLGACNDQDTLPKVRLRVSPNPFIDHTNVTLDSNIEANVELNIYDFYGQLLKASSHQINAGKSNIRLELNDLRCGFYYLKAKVNGKQFKTKILVKRY</sequence>
<dbReference type="InterPro" id="IPR036691">
    <property type="entry name" value="Endo/exonu/phosph_ase_sf"/>
</dbReference>
<dbReference type="Gene3D" id="2.60.40.10">
    <property type="entry name" value="Immunoglobulins"/>
    <property type="match status" value="1"/>
</dbReference>
<dbReference type="RefSeq" id="WP_102754860.1">
    <property type="nucleotide sequence ID" value="NZ_CP025791.1"/>
</dbReference>
<proteinExistence type="predicted"/>
<name>A0A2K9PMA8_9FLAO</name>
<evidence type="ECO:0000256" key="1">
    <source>
        <dbReference type="ARBA" id="ARBA00022729"/>
    </source>
</evidence>
<dbReference type="Pfam" id="PF18962">
    <property type="entry name" value="Por_Secre_tail"/>
    <property type="match status" value="1"/>
</dbReference>
<gene>
    <name evidence="3" type="ORF">C1H87_05515</name>
</gene>
<evidence type="ECO:0000313" key="4">
    <source>
        <dbReference type="Proteomes" id="UP000235826"/>
    </source>
</evidence>
<dbReference type="Gene3D" id="2.40.10.10">
    <property type="entry name" value="Trypsin-like serine proteases"/>
    <property type="match status" value="1"/>
</dbReference>
<dbReference type="SUPFAM" id="SSF49265">
    <property type="entry name" value="Fibronectin type III"/>
    <property type="match status" value="1"/>
</dbReference>
<feature type="domain" description="Fibronectin type-III" evidence="2">
    <location>
        <begin position="209"/>
        <end position="294"/>
    </location>
</feature>
<dbReference type="KEGG" id="fek:C1H87_05515"/>
<keyword evidence="1" id="KW-0732">Signal</keyword>
<dbReference type="Gene3D" id="3.60.10.10">
    <property type="entry name" value="Endonuclease/exonuclease/phosphatase"/>
    <property type="match status" value="1"/>
</dbReference>
<dbReference type="InterPro" id="IPR036116">
    <property type="entry name" value="FN3_sf"/>
</dbReference>
<dbReference type="InterPro" id="IPR003961">
    <property type="entry name" value="FN3_dom"/>
</dbReference>
<dbReference type="Pfam" id="PF13573">
    <property type="entry name" value="SprB"/>
    <property type="match status" value="1"/>
</dbReference>
<reference evidence="3 4" key="1">
    <citation type="submission" date="2018-01" db="EMBL/GenBank/DDBJ databases">
        <title>Complete genome sequence of Flavivirga eckloniae ECD14 isolated from seaweed Ecklonia cava.</title>
        <authorList>
            <person name="Lee J.H."/>
            <person name="Baik K.S."/>
            <person name="Seong C.N."/>
        </authorList>
    </citation>
    <scope>NUCLEOTIDE SEQUENCE [LARGE SCALE GENOMIC DNA]</scope>
    <source>
        <strain evidence="3 4">ECD14</strain>
    </source>
</reference>
<organism evidence="3 4">
    <name type="scientific">Flavivirga eckloniae</name>
    <dbReference type="NCBI Taxonomy" id="1803846"/>
    <lineage>
        <taxon>Bacteria</taxon>
        <taxon>Pseudomonadati</taxon>
        <taxon>Bacteroidota</taxon>
        <taxon>Flavobacteriia</taxon>
        <taxon>Flavobacteriales</taxon>
        <taxon>Flavobacteriaceae</taxon>
        <taxon>Flavivirga</taxon>
    </lineage>
</organism>
<evidence type="ECO:0000259" key="2">
    <source>
        <dbReference type="PROSITE" id="PS50853"/>
    </source>
</evidence>
<keyword evidence="4" id="KW-1185">Reference proteome</keyword>
<protein>
    <recommendedName>
        <fullName evidence="2">Fibronectin type-III domain-containing protein</fullName>
    </recommendedName>
</protein>
<dbReference type="GO" id="GO:0003824">
    <property type="term" value="F:catalytic activity"/>
    <property type="evidence" value="ECO:0007669"/>
    <property type="project" value="InterPro"/>
</dbReference>
<dbReference type="Proteomes" id="UP000235826">
    <property type="component" value="Chromosome"/>
</dbReference>
<dbReference type="PROSITE" id="PS50853">
    <property type="entry name" value="FN3"/>
    <property type="match status" value="1"/>
</dbReference>
<dbReference type="InterPro" id="IPR026444">
    <property type="entry name" value="Secre_tail"/>
</dbReference>
<dbReference type="Pfam" id="PF00041">
    <property type="entry name" value="fn3"/>
    <property type="match status" value="1"/>
</dbReference>
<dbReference type="InterPro" id="IPR005135">
    <property type="entry name" value="Endo/exonuclease/phosphatase"/>
</dbReference>
<accession>A0A2K9PMA8</accession>
<dbReference type="InterPro" id="IPR025667">
    <property type="entry name" value="SprB_repeat"/>
</dbReference>
<evidence type="ECO:0000313" key="3">
    <source>
        <dbReference type="EMBL" id="AUP78203.1"/>
    </source>
</evidence>
<dbReference type="EMBL" id="CP025791">
    <property type="protein sequence ID" value="AUP78203.1"/>
    <property type="molecule type" value="Genomic_DNA"/>
</dbReference>
<dbReference type="InterPro" id="IPR013783">
    <property type="entry name" value="Ig-like_fold"/>
</dbReference>
<dbReference type="InterPro" id="IPR043504">
    <property type="entry name" value="Peptidase_S1_PA_chymotrypsin"/>
</dbReference>
<dbReference type="NCBIfam" id="TIGR04183">
    <property type="entry name" value="Por_Secre_tail"/>
    <property type="match status" value="1"/>
</dbReference>
<dbReference type="SMART" id="SM00060">
    <property type="entry name" value="FN3"/>
    <property type="match status" value="1"/>
</dbReference>
<dbReference type="Gene3D" id="2.60.40.740">
    <property type="match status" value="1"/>
</dbReference>
<dbReference type="CDD" id="cd00063">
    <property type="entry name" value="FN3"/>
    <property type="match status" value="1"/>
</dbReference>
<dbReference type="OrthoDB" id="5500612at2"/>